<feature type="signal peptide" evidence="7">
    <location>
        <begin position="1"/>
        <end position="24"/>
    </location>
</feature>
<feature type="compositionally biased region" description="Polar residues" evidence="5">
    <location>
        <begin position="179"/>
        <end position="202"/>
    </location>
</feature>
<evidence type="ECO:0000256" key="6">
    <source>
        <dbReference type="SAM" id="Phobius"/>
    </source>
</evidence>
<dbReference type="GO" id="GO:0016020">
    <property type="term" value="C:membrane"/>
    <property type="evidence" value="ECO:0007669"/>
    <property type="project" value="UniProtKB-SubCell"/>
</dbReference>
<dbReference type="GO" id="GO:0071944">
    <property type="term" value="C:cell periphery"/>
    <property type="evidence" value="ECO:0007669"/>
    <property type="project" value="UniProtKB-ARBA"/>
</dbReference>
<evidence type="ECO:0000256" key="2">
    <source>
        <dbReference type="ARBA" id="ARBA00022692"/>
    </source>
</evidence>
<accession>A0A2S5BBG9</accession>
<comment type="subcellular location">
    <subcellularLocation>
        <location evidence="1">Membrane</location>
        <topology evidence="1">Single-pass membrane protein</topology>
    </subcellularLocation>
</comment>
<dbReference type="PANTHER" id="PTHR15549">
    <property type="entry name" value="PAIRED IMMUNOGLOBULIN-LIKE TYPE 2 RECEPTOR"/>
    <property type="match status" value="1"/>
</dbReference>
<keyword evidence="9" id="KW-1185">Reference proteome</keyword>
<feature type="chain" id="PRO_5015645424" evidence="7">
    <location>
        <begin position="25"/>
        <end position="480"/>
    </location>
</feature>
<reference evidence="8 9" key="1">
    <citation type="journal article" date="2018" name="Front. Microbiol.">
        <title>Prospects for Fungal Bioremediation of Acidic Radioactive Waste Sites: Characterization and Genome Sequence of Rhodotorula taiwanensis MD1149.</title>
        <authorList>
            <person name="Tkavc R."/>
            <person name="Matrosova V.Y."/>
            <person name="Grichenko O.E."/>
            <person name="Gostincar C."/>
            <person name="Volpe R.P."/>
            <person name="Klimenkova P."/>
            <person name="Gaidamakova E.K."/>
            <person name="Zhou C.E."/>
            <person name="Stewart B.J."/>
            <person name="Lyman M.G."/>
            <person name="Malfatti S.A."/>
            <person name="Rubinfeld B."/>
            <person name="Courtot M."/>
            <person name="Singh J."/>
            <person name="Dalgard C.L."/>
            <person name="Hamilton T."/>
            <person name="Frey K.G."/>
            <person name="Gunde-Cimerman N."/>
            <person name="Dugan L."/>
            <person name="Daly M.J."/>
        </authorList>
    </citation>
    <scope>NUCLEOTIDE SEQUENCE [LARGE SCALE GENOMIC DNA]</scope>
    <source>
        <strain evidence="8 9">MD1149</strain>
    </source>
</reference>
<proteinExistence type="predicted"/>
<feature type="compositionally biased region" description="Low complexity" evidence="5">
    <location>
        <begin position="203"/>
        <end position="235"/>
    </location>
</feature>
<dbReference type="OrthoDB" id="3261505at2759"/>
<feature type="transmembrane region" description="Helical" evidence="6">
    <location>
        <begin position="250"/>
        <end position="271"/>
    </location>
</feature>
<keyword evidence="4 6" id="KW-0472">Membrane</keyword>
<dbReference type="Proteomes" id="UP000237144">
    <property type="component" value="Unassembled WGS sequence"/>
</dbReference>
<evidence type="ECO:0000256" key="4">
    <source>
        <dbReference type="ARBA" id="ARBA00023136"/>
    </source>
</evidence>
<evidence type="ECO:0000313" key="9">
    <source>
        <dbReference type="Proteomes" id="UP000237144"/>
    </source>
</evidence>
<dbReference type="EMBL" id="PJQD01000029">
    <property type="protein sequence ID" value="POY74125.1"/>
    <property type="molecule type" value="Genomic_DNA"/>
</dbReference>
<evidence type="ECO:0000256" key="5">
    <source>
        <dbReference type="SAM" id="MobiDB-lite"/>
    </source>
</evidence>
<evidence type="ECO:0000256" key="1">
    <source>
        <dbReference type="ARBA" id="ARBA00004167"/>
    </source>
</evidence>
<keyword evidence="2 6" id="KW-0812">Transmembrane</keyword>
<feature type="region of interest" description="Disordered" evidence="5">
    <location>
        <begin position="116"/>
        <end position="151"/>
    </location>
</feature>
<feature type="region of interest" description="Disordered" evidence="5">
    <location>
        <begin position="177"/>
        <end position="244"/>
    </location>
</feature>
<keyword evidence="7" id="KW-0732">Signal</keyword>
<gene>
    <name evidence="8" type="ORF">BMF94_2937</name>
</gene>
<dbReference type="InterPro" id="IPR051694">
    <property type="entry name" value="Immunoregulatory_rcpt-like"/>
</dbReference>
<sequence length="480" mass="47682">MKVSSASGAPLAVLALAALVVADGQHAKPDLVARTPDLASHHSHARMRLMHKRQLGLGNLIDGLTGGGGGGTADTASSAAAAAGAASATLSSAVAATTAATSSAAAPTSLQQTSAAAATSSPAAPTSAAATPDTTPQTQATSSAVAASSAAPTSATRAVAATSSAVASSSAPVSASSAISQPRVASSSTPADQSTLTVETTLSGASSVASSASSVSRASSSSASSASASDAALNSNGGGSSSSGGLPKPALIAIIVVGSVVVGALAIWTVIRKTALSPSKRFEKRLRSELDYSPNPTDPDLNNHNFNYDPDDAHLVPGTLAHARNISGMSEERPYGMVGQGVAPGYAPSLARSDSGKNSLTGSPPLMTEGMHAVPVMPYGGGPQYVPQSYYGAPTSPPIGPGYPQEQPYAFGELNRAGSSASLRPTSPAMQIPYQPPAGQVMYEQPGLHRMPSTNNLGVPGAAIDYGLPYRPDSRSQTHY</sequence>
<name>A0A2S5BBG9_9BASI</name>
<protein>
    <submittedName>
        <fullName evidence="8">Uncharacterized protein</fullName>
    </submittedName>
</protein>
<comment type="caution">
    <text evidence="8">The sequence shown here is derived from an EMBL/GenBank/DDBJ whole genome shotgun (WGS) entry which is preliminary data.</text>
</comment>
<dbReference type="AlphaFoldDB" id="A0A2S5BBG9"/>
<keyword evidence="3 6" id="KW-1133">Transmembrane helix</keyword>
<evidence type="ECO:0000256" key="3">
    <source>
        <dbReference type="ARBA" id="ARBA00022989"/>
    </source>
</evidence>
<evidence type="ECO:0000256" key="7">
    <source>
        <dbReference type="SAM" id="SignalP"/>
    </source>
</evidence>
<organism evidence="8 9">
    <name type="scientific">Rhodotorula taiwanensis</name>
    <dbReference type="NCBI Taxonomy" id="741276"/>
    <lineage>
        <taxon>Eukaryota</taxon>
        <taxon>Fungi</taxon>
        <taxon>Dikarya</taxon>
        <taxon>Basidiomycota</taxon>
        <taxon>Pucciniomycotina</taxon>
        <taxon>Microbotryomycetes</taxon>
        <taxon>Sporidiobolales</taxon>
        <taxon>Sporidiobolaceae</taxon>
        <taxon>Rhodotorula</taxon>
    </lineage>
</organism>
<evidence type="ECO:0000313" key="8">
    <source>
        <dbReference type="EMBL" id="POY74125.1"/>
    </source>
</evidence>